<evidence type="ECO:0000313" key="2">
    <source>
        <dbReference type="EMBL" id="KAJ1156127.1"/>
    </source>
</evidence>
<proteinExistence type="predicted"/>
<feature type="compositionally biased region" description="Basic and acidic residues" evidence="1">
    <location>
        <begin position="1"/>
        <end position="17"/>
    </location>
</feature>
<evidence type="ECO:0000313" key="3">
    <source>
        <dbReference type="Proteomes" id="UP001066276"/>
    </source>
</evidence>
<dbReference type="Proteomes" id="UP001066276">
    <property type="component" value="Chromosome 5"/>
</dbReference>
<protein>
    <submittedName>
        <fullName evidence="2">Uncharacterized protein</fullName>
    </submittedName>
</protein>
<sequence length="78" mass="8497">MQAGGEKRGLQQARAERPGQAQPIPRCSGEPHTSAGAWGSSLEHRAVMECPKGKQNRKQRGSSFEHRAVVECTKGKQN</sequence>
<feature type="region of interest" description="Disordered" evidence="1">
    <location>
        <begin position="1"/>
        <end position="78"/>
    </location>
</feature>
<organism evidence="2 3">
    <name type="scientific">Pleurodeles waltl</name>
    <name type="common">Iberian ribbed newt</name>
    <dbReference type="NCBI Taxonomy" id="8319"/>
    <lineage>
        <taxon>Eukaryota</taxon>
        <taxon>Metazoa</taxon>
        <taxon>Chordata</taxon>
        <taxon>Craniata</taxon>
        <taxon>Vertebrata</taxon>
        <taxon>Euteleostomi</taxon>
        <taxon>Amphibia</taxon>
        <taxon>Batrachia</taxon>
        <taxon>Caudata</taxon>
        <taxon>Salamandroidea</taxon>
        <taxon>Salamandridae</taxon>
        <taxon>Pleurodelinae</taxon>
        <taxon>Pleurodeles</taxon>
    </lineage>
</organism>
<keyword evidence="3" id="KW-1185">Reference proteome</keyword>
<accession>A0AAV7RWQ8</accession>
<name>A0AAV7RWQ8_PLEWA</name>
<dbReference type="EMBL" id="JANPWB010000009">
    <property type="protein sequence ID" value="KAJ1156127.1"/>
    <property type="molecule type" value="Genomic_DNA"/>
</dbReference>
<dbReference type="AlphaFoldDB" id="A0AAV7RWQ8"/>
<gene>
    <name evidence="2" type="ORF">NDU88_008851</name>
</gene>
<reference evidence="2" key="1">
    <citation type="journal article" date="2022" name="bioRxiv">
        <title>Sequencing and chromosome-scale assembly of the giantPleurodeles waltlgenome.</title>
        <authorList>
            <person name="Brown T."/>
            <person name="Elewa A."/>
            <person name="Iarovenko S."/>
            <person name="Subramanian E."/>
            <person name="Araus A.J."/>
            <person name="Petzold A."/>
            <person name="Susuki M."/>
            <person name="Suzuki K.-i.T."/>
            <person name="Hayashi T."/>
            <person name="Toyoda A."/>
            <person name="Oliveira C."/>
            <person name="Osipova E."/>
            <person name="Leigh N.D."/>
            <person name="Simon A."/>
            <person name="Yun M.H."/>
        </authorList>
    </citation>
    <scope>NUCLEOTIDE SEQUENCE</scope>
    <source>
        <strain evidence="2">20211129_DDA</strain>
        <tissue evidence="2">Liver</tissue>
    </source>
</reference>
<comment type="caution">
    <text evidence="2">The sequence shown here is derived from an EMBL/GenBank/DDBJ whole genome shotgun (WGS) entry which is preliminary data.</text>
</comment>
<evidence type="ECO:0000256" key="1">
    <source>
        <dbReference type="SAM" id="MobiDB-lite"/>
    </source>
</evidence>